<gene>
    <name evidence="7" type="ORF">CE91St55_11490</name>
    <name evidence="8" type="ORF">GNE07_12210</name>
</gene>
<dbReference type="OrthoDB" id="9792579at2"/>
<dbReference type="GO" id="GO:0005886">
    <property type="term" value="C:plasma membrane"/>
    <property type="evidence" value="ECO:0007669"/>
    <property type="project" value="UniProtKB-SubCell"/>
</dbReference>
<dbReference type="EMBL" id="WNME01000007">
    <property type="protein sequence ID" value="MUB63815.1"/>
    <property type="molecule type" value="Genomic_DNA"/>
</dbReference>
<keyword evidence="4 6" id="KW-1133">Transmembrane helix</keyword>
<dbReference type="Pfam" id="PF02653">
    <property type="entry name" value="BPD_transp_2"/>
    <property type="match status" value="1"/>
</dbReference>
<evidence type="ECO:0000313" key="9">
    <source>
        <dbReference type="Proteomes" id="UP000434223"/>
    </source>
</evidence>
<comment type="subcellular location">
    <subcellularLocation>
        <location evidence="1">Cell membrane</location>
        <topology evidence="1">Multi-pass membrane protein</topology>
    </subcellularLocation>
</comment>
<evidence type="ECO:0000256" key="1">
    <source>
        <dbReference type="ARBA" id="ARBA00004651"/>
    </source>
</evidence>
<name>A0A174W8U3_9FIRM</name>
<reference evidence="7" key="2">
    <citation type="submission" date="2022-01" db="EMBL/GenBank/DDBJ databases">
        <title>Novel bile acid biosynthetic pathways are enriched in the microbiome of centenarians.</title>
        <authorList>
            <person name="Sato Y."/>
            <person name="Atarashi K."/>
            <person name="Plichta R.D."/>
            <person name="Arai Y."/>
            <person name="Sasajima S."/>
            <person name="Kearney M.S."/>
            <person name="Suda W."/>
            <person name="Takeshita K."/>
            <person name="Sasaki T."/>
            <person name="Okamoto S."/>
            <person name="Skelly N.A."/>
            <person name="Okamura Y."/>
            <person name="Vlamakis H."/>
            <person name="Li Y."/>
            <person name="Tanoue T."/>
            <person name="Takei H."/>
            <person name="Nittono H."/>
            <person name="Narushima S."/>
            <person name="Irie J."/>
            <person name="Itoh H."/>
            <person name="Moriya K."/>
            <person name="Sugiura Y."/>
            <person name="Suematsu M."/>
            <person name="Moritoki N."/>
            <person name="Shibata S."/>
            <person name="Littman R.D."/>
            <person name="Fischbach A.M."/>
            <person name="Uwamino Y."/>
            <person name="Inoue T."/>
            <person name="Honda A."/>
            <person name="Hattori M."/>
            <person name="Murai T."/>
            <person name="Xavier J.R."/>
            <person name="Hirose N."/>
            <person name="Honda K."/>
        </authorList>
    </citation>
    <scope>NUCLEOTIDE SEQUENCE</scope>
    <source>
        <strain evidence="7">CE91-St55</strain>
    </source>
</reference>
<evidence type="ECO:0000313" key="7">
    <source>
        <dbReference type="EMBL" id="GKG99167.1"/>
    </source>
</evidence>
<evidence type="ECO:0000256" key="2">
    <source>
        <dbReference type="ARBA" id="ARBA00022475"/>
    </source>
</evidence>
<dbReference type="GeneID" id="93147630"/>
<dbReference type="InterPro" id="IPR001851">
    <property type="entry name" value="ABC_transp_permease"/>
</dbReference>
<comment type="caution">
    <text evidence="8">The sequence shown here is derived from an EMBL/GenBank/DDBJ whole genome shotgun (WGS) entry which is preliminary data.</text>
</comment>
<protein>
    <submittedName>
        <fullName evidence="8">ABC transporter permease</fullName>
    </submittedName>
</protein>
<dbReference type="CDD" id="cd06580">
    <property type="entry name" value="TM_PBP1_transp_TpRbsC_like"/>
    <property type="match status" value="1"/>
</dbReference>
<dbReference type="RefSeq" id="WP_006777334.1">
    <property type="nucleotide sequence ID" value="NZ_BQNJ01000001.1"/>
</dbReference>
<evidence type="ECO:0000256" key="4">
    <source>
        <dbReference type="ARBA" id="ARBA00022989"/>
    </source>
</evidence>
<feature type="transmembrane region" description="Helical" evidence="6">
    <location>
        <begin position="6"/>
        <end position="26"/>
    </location>
</feature>
<keyword evidence="2" id="KW-1003">Cell membrane</keyword>
<accession>A0A174W8U3</accession>
<evidence type="ECO:0000256" key="5">
    <source>
        <dbReference type="ARBA" id="ARBA00023136"/>
    </source>
</evidence>
<feature type="transmembrane region" description="Helical" evidence="6">
    <location>
        <begin position="66"/>
        <end position="87"/>
    </location>
</feature>
<feature type="transmembrane region" description="Helical" evidence="6">
    <location>
        <begin position="280"/>
        <end position="298"/>
    </location>
</feature>
<reference evidence="8 9" key="1">
    <citation type="submission" date="2019-09" db="EMBL/GenBank/DDBJ databases">
        <title>Draft genome sequencing of Hungatella hathewayi 123Y-2.</title>
        <authorList>
            <person name="Lv Q."/>
            <person name="Li S."/>
        </authorList>
    </citation>
    <scope>NUCLEOTIDE SEQUENCE [LARGE SCALE GENOMIC DNA]</scope>
    <source>
        <strain evidence="8 9">123Y-2</strain>
    </source>
</reference>
<evidence type="ECO:0000256" key="6">
    <source>
        <dbReference type="SAM" id="Phobius"/>
    </source>
</evidence>
<organism evidence="8 9">
    <name type="scientific">Hungatella hathewayi</name>
    <dbReference type="NCBI Taxonomy" id="154046"/>
    <lineage>
        <taxon>Bacteria</taxon>
        <taxon>Bacillati</taxon>
        <taxon>Bacillota</taxon>
        <taxon>Clostridia</taxon>
        <taxon>Lachnospirales</taxon>
        <taxon>Lachnospiraceae</taxon>
        <taxon>Hungatella</taxon>
    </lineage>
</organism>
<dbReference type="Proteomes" id="UP001055091">
    <property type="component" value="Unassembled WGS sequence"/>
</dbReference>
<dbReference type="GO" id="GO:0022857">
    <property type="term" value="F:transmembrane transporter activity"/>
    <property type="evidence" value="ECO:0007669"/>
    <property type="project" value="InterPro"/>
</dbReference>
<dbReference type="AlphaFoldDB" id="A0A174W8U3"/>
<feature type="transmembrane region" description="Helical" evidence="6">
    <location>
        <begin position="154"/>
        <end position="171"/>
    </location>
</feature>
<dbReference type="PANTHER" id="PTHR43370">
    <property type="entry name" value="SUGAR ABC TRANSPORTER INTEGRAL MEMBRANE PROTEIN-RELATED"/>
    <property type="match status" value="1"/>
</dbReference>
<dbReference type="Proteomes" id="UP000434223">
    <property type="component" value="Unassembled WGS sequence"/>
</dbReference>
<dbReference type="PANTHER" id="PTHR43370:SF2">
    <property type="entry name" value="ABC TRANSPORTER PERMEASE PROTEIN"/>
    <property type="match status" value="1"/>
</dbReference>
<keyword evidence="3 6" id="KW-0812">Transmembrane</keyword>
<feature type="transmembrane region" description="Helical" evidence="6">
    <location>
        <begin position="38"/>
        <end position="60"/>
    </location>
</feature>
<feature type="transmembrane region" description="Helical" evidence="6">
    <location>
        <begin position="99"/>
        <end position="117"/>
    </location>
</feature>
<proteinExistence type="predicted"/>
<dbReference type="EMBL" id="BQNJ01000001">
    <property type="protein sequence ID" value="GKG99167.1"/>
    <property type="molecule type" value="Genomic_DNA"/>
</dbReference>
<keyword evidence="5 6" id="KW-0472">Membrane</keyword>
<sequence>MKILEIVTSVSFLFSIIRMTTPILYASMSYLVADLAGVTNIGIEGMMLTCALIGVVASAAFGGNAFLGFTAAVLVGALLGILMCFIVTKLKTDPTITGIAYNLTAAGGTVFLLYLAVGEKGISSSLKSGVLPQVNIPWIKDIPVLGTVISGHNVLTYAALLLIAILTIFLYKTSLGLHIRSCGENPEALESVGVHVLQVKYIALAISGMLAAMGGAYMSMGYVSYFVKDMTAGRGFIAIAAASLGGNKPVPTLLVCLLFGVADAFAVNPGTQNMGIPTELVSTIPYIVTVIVLVIYSYKKMVDKRRAAAA</sequence>
<evidence type="ECO:0000256" key="3">
    <source>
        <dbReference type="ARBA" id="ARBA00022692"/>
    </source>
</evidence>
<feature type="transmembrane region" description="Helical" evidence="6">
    <location>
        <begin position="201"/>
        <end position="220"/>
    </location>
</feature>
<evidence type="ECO:0000313" key="8">
    <source>
        <dbReference type="EMBL" id="MUB63815.1"/>
    </source>
</evidence>